<dbReference type="EMBL" id="CM047946">
    <property type="protein sequence ID" value="KAI9897310.1"/>
    <property type="molecule type" value="Genomic_DNA"/>
</dbReference>
<evidence type="ECO:0000313" key="2">
    <source>
        <dbReference type="Proteomes" id="UP001163324"/>
    </source>
</evidence>
<proteinExistence type="predicted"/>
<name>A0ACC0UTA0_9HYPO</name>
<organism evidence="1 2">
    <name type="scientific">Trichothecium roseum</name>
    <dbReference type="NCBI Taxonomy" id="47278"/>
    <lineage>
        <taxon>Eukaryota</taxon>
        <taxon>Fungi</taxon>
        <taxon>Dikarya</taxon>
        <taxon>Ascomycota</taxon>
        <taxon>Pezizomycotina</taxon>
        <taxon>Sordariomycetes</taxon>
        <taxon>Hypocreomycetidae</taxon>
        <taxon>Hypocreales</taxon>
        <taxon>Hypocreales incertae sedis</taxon>
        <taxon>Trichothecium</taxon>
    </lineage>
</organism>
<accession>A0ACC0UTA0</accession>
<keyword evidence="2" id="KW-1185">Reference proteome</keyword>
<gene>
    <name evidence="1" type="ORF">N3K66_007166</name>
</gene>
<reference evidence="1" key="1">
    <citation type="submission" date="2022-10" db="EMBL/GenBank/DDBJ databases">
        <title>Complete Genome of Trichothecium roseum strain YXFP-22015, a Plant Pathogen Isolated from Citrus.</title>
        <authorList>
            <person name="Wang Y."/>
            <person name="Zhu L."/>
        </authorList>
    </citation>
    <scope>NUCLEOTIDE SEQUENCE</scope>
    <source>
        <strain evidence="1">YXFP-22015</strain>
    </source>
</reference>
<protein>
    <submittedName>
        <fullName evidence="1">Uncharacterized protein</fullName>
    </submittedName>
</protein>
<sequence length="627" mass="70973">MEVAGLVIGVAGLAGLFSTCLEAMAKVQDYVDYRSDLFMLETQLRAVKVRFEKWGKCVGVAEGKSPVNHHPALSDEQISRSVRELLECINKICEASDSIPIADGPFRLRPTLPLQDSSPDSKRRKVAWTLWGKKERIEQVNCLDKLVQHLHNLVPVEYSSGPMSVHSAGSSWVNTPSLVSGTISNSQEHGLVQLGSTETHNAKWHEETQHILKLIKNRLKKEVQTAIQKELQLWLLSPRHSSELYDNSIRQRLEGTCNWMFDRPAFQHWISSDFPTGAKLFWINGPAGFGKTILCAHIVNYVSSTLSSPTAYFFFSSESENRGDPYTAIRSWISQLVSCNDGAFDIVRQRWEHNPNTVATRTVILEILTEILQVISGSTFIVDGLDECTTSSNSSTTIQAFISEIRRIIRETRTRVLFVSRDEPEIRQSLAADLGNKVNVFKVTPADVQRDTAAYSKDVINKRLPNKSEDDRTSFAQTMTNRCEGQFLWIKMQGESVRKGLNKKQILRVFEEAPTKLDSLYDQNWMKIMQLQERDRLRAFRLLRCAVLVLRLLTVGEIAEAVLVDGSHKDFPTDELPDLVDGHYIDTEINGLCGSLLEIRQHTELPEEQAVHVPHFSVREYLLCHLS</sequence>
<comment type="caution">
    <text evidence="1">The sequence shown here is derived from an EMBL/GenBank/DDBJ whole genome shotgun (WGS) entry which is preliminary data.</text>
</comment>
<evidence type="ECO:0000313" key="1">
    <source>
        <dbReference type="EMBL" id="KAI9897310.1"/>
    </source>
</evidence>
<dbReference type="Proteomes" id="UP001163324">
    <property type="component" value="Chromosome 7"/>
</dbReference>